<evidence type="ECO:0000313" key="3">
    <source>
        <dbReference type="EMBL" id="VAX17618.1"/>
    </source>
</evidence>
<reference evidence="3" key="1">
    <citation type="submission" date="2018-06" db="EMBL/GenBank/DDBJ databases">
        <authorList>
            <person name="Zhirakovskaya E."/>
        </authorList>
    </citation>
    <scope>NUCLEOTIDE SEQUENCE</scope>
</reference>
<dbReference type="AlphaFoldDB" id="A0A3B1C1F3"/>
<dbReference type="PANTHER" id="PTHR44858">
    <property type="entry name" value="TETRATRICOPEPTIDE REPEAT PROTEIN 6"/>
    <property type="match status" value="1"/>
</dbReference>
<dbReference type="PROSITE" id="PS50005">
    <property type="entry name" value="TPR"/>
    <property type="match status" value="1"/>
</dbReference>
<name>A0A3B1C1F3_9ZZZZ</name>
<dbReference type="EMBL" id="UOGB01000090">
    <property type="protein sequence ID" value="VAX17618.1"/>
    <property type="molecule type" value="Genomic_DNA"/>
</dbReference>
<dbReference type="SMART" id="SM00028">
    <property type="entry name" value="TPR"/>
    <property type="match status" value="3"/>
</dbReference>
<dbReference type="Gene3D" id="1.25.40.10">
    <property type="entry name" value="Tetratricopeptide repeat domain"/>
    <property type="match status" value="2"/>
</dbReference>
<organism evidence="3">
    <name type="scientific">hydrothermal vent metagenome</name>
    <dbReference type="NCBI Taxonomy" id="652676"/>
    <lineage>
        <taxon>unclassified sequences</taxon>
        <taxon>metagenomes</taxon>
        <taxon>ecological metagenomes</taxon>
    </lineage>
</organism>
<evidence type="ECO:0000256" key="2">
    <source>
        <dbReference type="ARBA" id="ARBA00022803"/>
    </source>
</evidence>
<keyword evidence="2" id="KW-0802">TPR repeat</keyword>
<gene>
    <name evidence="3" type="ORF">MNBD_NITROSPINAE03-1731</name>
</gene>
<keyword evidence="1" id="KW-0677">Repeat</keyword>
<proteinExistence type="predicted"/>
<dbReference type="InterPro" id="IPR050498">
    <property type="entry name" value="Ycf3"/>
</dbReference>
<dbReference type="PANTHER" id="PTHR44858:SF1">
    <property type="entry name" value="UDP-N-ACETYLGLUCOSAMINE--PEPTIDE N-ACETYLGLUCOSAMINYLTRANSFERASE SPINDLY-RELATED"/>
    <property type="match status" value="1"/>
</dbReference>
<evidence type="ECO:0008006" key="4">
    <source>
        <dbReference type="Google" id="ProtNLM"/>
    </source>
</evidence>
<dbReference type="SUPFAM" id="SSF48452">
    <property type="entry name" value="TPR-like"/>
    <property type="match status" value="2"/>
</dbReference>
<protein>
    <recommendedName>
        <fullName evidence="4">Tetratricopeptide repeat protein</fullName>
    </recommendedName>
</protein>
<dbReference type="InterPro" id="IPR011990">
    <property type="entry name" value="TPR-like_helical_dom_sf"/>
</dbReference>
<accession>A0A3B1C1F3</accession>
<evidence type="ECO:0000256" key="1">
    <source>
        <dbReference type="ARBA" id="ARBA00022737"/>
    </source>
</evidence>
<dbReference type="InterPro" id="IPR019734">
    <property type="entry name" value="TPR_rpt"/>
</dbReference>
<sequence>MSSSLGVTQNTASNLPVKQRLAMEFRPKFKGLLNDFPYITYSVDDEELSSNLGEVLEKTGFICQSHSSEDIEKLTQFLIYSLKKDQLVLVQFHTKQGGLNIVSLLRKLKNKNPRLSFKNVVPVFMAKASSASQQKIFKLLAGFDVRFACFLKPGSPVEKNLEGVLAGLLAFHESLTKRIKTDDQEDLDISIETRKSSEAIEQYKKILADADEIIKTDPEKAIELFTKAIELNPDFDALIKRGDAYYNIKKYVEALTDYKEANRLNKGKATPYAKMSVCCFSLLRKNSEANRPDLAKKWFDMGLKALNNAKNVVNEIKEKGIFEEDVTASMYAPIISALAQTDLRELGLEEEAAKVEDFVVGMFDNTKDVVFDNMAQDIDSQIDYATLLARKKYYKKAEEIFRDIIEKDTESVGPAFNNFAVELRKNGEYGKAFQIYMELLKNTIPDRDIVTQNLMTAGSAYGKALRKEPNLEKAVYVYENILACAPDCAEKEWVLCDLAMTLLEMKDNAQASSKLMEALYINNKLMQTERFKKLYGELVILKENMMMKLS</sequence>
<dbReference type="Pfam" id="PF13181">
    <property type="entry name" value="TPR_8"/>
    <property type="match status" value="1"/>
</dbReference>